<keyword evidence="1 4" id="KW-0378">Hydrolase</keyword>
<feature type="short sequence motif" description="GXGXXG" evidence="4">
    <location>
        <begin position="26"/>
        <end position="31"/>
    </location>
</feature>
<dbReference type="InterPro" id="IPR050301">
    <property type="entry name" value="NTE"/>
</dbReference>
<dbReference type="OrthoDB" id="9770965at2"/>
<dbReference type="GO" id="GO:0016042">
    <property type="term" value="P:lipid catabolic process"/>
    <property type="evidence" value="ECO:0007669"/>
    <property type="project" value="UniProtKB-UniRule"/>
</dbReference>
<organism evidence="6 7">
    <name type="scientific">Jezberella montanilacus</name>
    <dbReference type="NCBI Taxonomy" id="323426"/>
    <lineage>
        <taxon>Bacteria</taxon>
        <taxon>Pseudomonadati</taxon>
        <taxon>Pseudomonadota</taxon>
        <taxon>Betaproteobacteria</taxon>
        <taxon>Burkholderiales</taxon>
        <taxon>Alcaligenaceae</taxon>
        <taxon>Jezberella</taxon>
    </lineage>
</organism>
<dbReference type="PANTHER" id="PTHR14226:SF57">
    <property type="entry name" value="BLR7027 PROTEIN"/>
    <property type="match status" value="1"/>
</dbReference>
<feature type="active site" description="Proton acceptor" evidence="4">
    <location>
        <position position="229"/>
    </location>
</feature>
<evidence type="ECO:0000313" key="6">
    <source>
        <dbReference type="EMBL" id="PRY97694.1"/>
    </source>
</evidence>
<proteinExistence type="predicted"/>
<dbReference type="Pfam" id="PF01734">
    <property type="entry name" value="Patatin"/>
    <property type="match status" value="1"/>
</dbReference>
<dbReference type="InterPro" id="IPR021095">
    <property type="entry name" value="DUF3734"/>
</dbReference>
<dbReference type="InterPro" id="IPR016035">
    <property type="entry name" value="Acyl_Trfase/lysoPLipase"/>
</dbReference>
<dbReference type="Gene3D" id="3.40.1090.10">
    <property type="entry name" value="Cytosolic phospholipase A2 catalytic domain"/>
    <property type="match status" value="2"/>
</dbReference>
<evidence type="ECO:0000313" key="7">
    <source>
        <dbReference type="Proteomes" id="UP000238308"/>
    </source>
</evidence>
<reference evidence="6 7" key="1">
    <citation type="submission" date="2018-03" db="EMBL/GenBank/DDBJ databases">
        <title>Genomic Encyclopedia of Type Strains, Phase III (KMG-III): the genomes of soil and plant-associated and newly described type strains.</title>
        <authorList>
            <person name="Whitman W."/>
        </authorList>
    </citation>
    <scope>NUCLEOTIDE SEQUENCE [LARGE SCALE GENOMIC DNA]</scope>
    <source>
        <strain evidence="6 7">MWH-P2sevCIIIb</strain>
    </source>
</reference>
<evidence type="ECO:0000256" key="2">
    <source>
        <dbReference type="ARBA" id="ARBA00022963"/>
    </source>
</evidence>
<keyword evidence="7" id="KW-1185">Reference proteome</keyword>
<accession>A0A2T0XFH7</accession>
<name>A0A2T0XFH7_9BURK</name>
<dbReference type="PROSITE" id="PS51635">
    <property type="entry name" value="PNPLA"/>
    <property type="match status" value="1"/>
</dbReference>
<dbReference type="InterPro" id="IPR002641">
    <property type="entry name" value="PNPLA_dom"/>
</dbReference>
<keyword evidence="2 4" id="KW-0442">Lipid degradation</keyword>
<feature type="short sequence motif" description="GXSXG" evidence="4">
    <location>
        <begin position="53"/>
        <end position="57"/>
    </location>
</feature>
<evidence type="ECO:0000256" key="3">
    <source>
        <dbReference type="ARBA" id="ARBA00023098"/>
    </source>
</evidence>
<feature type="active site" description="Nucleophile" evidence="4">
    <location>
        <position position="55"/>
    </location>
</feature>
<gene>
    <name evidence="6" type="ORF">BCM14_2157</name>
</gene>
<feature type="short sequence motif" description="DGA/G" evidence="4">
    <location>
        <begin position="229"/>
        <end position="231"/>
    </location>
</feature>
<dbReference type="GO" id="GO:0016787">
    <property type="term" value="F:hydrolase activity"/>
    <property type="evidence" value="ECO:0007669"/>
    <property type="project" value="UniProtKB-UniRule"/>
</dbReference>
<dbReference type="RefSeq" id="WP_106227989.1">
    <property type="nucleotide sequence ID" value="NZ_PVTV01000014.1"/>
</dbReference>
<evidence type="ECO:0000256" key="4">
    <source>
        <dbReference type="PROSITE-ProRule" id="PRU01161"/>
    </source>
</evidence>
<feature type="domain" description="PNPLA" evidence="5">
    <location>
        <begin position="22"/>
        <end position="242"/>
    </location>
</feature>
<dbReference type="Proteomes" id="UP000238308">
    <property type="component" value="Unassembled WGS sequence"/>
</dbReference>
<protein>
    <submittedName>
        <fullName evidence="6">NTE family protein</fullName>
    </submittedName>
</protein>
<dbReference type="Pfam" id="PF12536">
    <property type="entry name" value="DUF3734"/>
    <property type="match status" value="1"/>
</dbReference>
<comment type="caution">
    <text evidence="6">The sequence shown here is derived from an EMBL/GenBank/DDBJ whole genome shotgun (WGS) entry which is preliminary data.</text>
</comment>
<dbReference type="AlphaFoldDB" id="A0A2T0XFH7"/>
<dbReference type="SUPFAM" id="SSF52151">
    <property type="entry name" value="FabD/lysophospholipase-like"/>
    <property type="match status" value="1"/>
</dbReference>
<evidence type="ECO:0000259" key="5">
    <source>
        <dbReference type="PROSITE" id="PS51635"/>
    </source>
</evidence>
<dbReference type="CDD" id="cd07209">
    <property type="entry name" value="Pat_hypo_Ecoli_Z1214_like"/>
    <property type="match status" value="1"/>
</dbReference>
<evidence type="ECO:0000256" key="1">
    <source>
        <dbReference type="ARBA" id="ARBA00022801"/>
    </source>
</evidence>
<dbReference type="EMBL" id="PVTV01000014">
    <property type="protein sequence ID" value="PRY97694.1"/>
    <property type="molecule type" value="Genomic_DNA"/>
</dbReference>
<sequence length="404" mass="44942">MVTRKRSSIAQEKISQYPRVALVLQGGGALGAYQAGVYEGLHEVGVNPNWVAGISIGALNCAIIAGNKPEDRVAKLKEFWETICHPPSPAAGMMTSMMDMMNSAAGMFTQSTRDFTETWFGTMAAGQAILAGQQGFFVPRPMAPGMGNPAQISYYDTSPLIATLERLCDFDRINDSDMRVSLGATNVRNGNFVYFDNTEITLTPHHFLASGSLPPGFPATEIEGEFYWDGGCVSNTPLEYVIAGQHRKDTLVFQIDLWSAKGKLPETIGDVMTRMKDIQYSSRTRNITTAIKEMQGLRDLLNETIQKVSPAVRAKDPFFKELTAKLEGVRYNCIHLIYQNKQTEGSYKDVEFSHETKQYHWSEGLSDMRLTFDHPDCLNLPPKGQTFTQFDVHRESWAHAAKSV</sequence>
<keyword evidence="3 4" id="KW-0443">Lipid metabolism</keyword>
<dbReference type="PANTHER" id="PTHR14226">
    <property type="entry name" value="NEUROPATHY TARGET ESTERASE/SWISS CHEESE D.MELANOGASTER"/>
    <property type="match status" value="1"/>
</dbReference>